<dbReference type="Proteomes" id="UP000271162">
    <property type="component" value="Unassembled WGS sequence"/>
</dbReference>
<evidence type="ECO:0000256" key="9">
    <source>
        <dbReference type="ARBA" id="ARBA00048864"/>
    </source>
</evidence>
<dbReference type="AlphaFoldDB" id="A0A0N4Y6A9"/>
<evidence type="ECO:0000256" key="10">
    <source>
        <dbReference type="RuleBase" id="RU371123"/>
    </source>
</evidence>
<dbReference type="EC" id="1.8.3.2" evidence="10"/>
<dbReference type="InterPro" id="IPR039798">
    <property type="entry name" value="Sulfhydryl_oxidase"/>
</dbReference>
<accession>A0A0N4Y6A9</accession>
<comment type="similarity">
    <text evidence="2">Belongs to the quiescin-sulfhydryl oxidase (QSOX) family.</text>
</comment>
<comment type="catalytic activity">
    <reaction evidence="9 10">
        <text>2 R'C(R)SH + O2 = R'C(R)S-S(R)CR' + H2O2</text>
        <dbReference type="Rhea" id="RHEA:17357"/>
        <dbReference type="ChEBI" id="CHEBI:15379"/>
        <dbReference type="ChEBI" id="CHEBI:16240"/>
        <dbReference type="ChEBI" id="CHEBI:16520"/>
        <dbReference type="ChEBI" id="CHEBI:17412"/>
        <dbReference type="EC" id="1.8.3.2"/>
    </reaction>
</comment>
<evidence type="ECO:0000256" key="11">
    <source>
        <dbReference type="SAM" id="SignalP"/>
    </source>
</evidence>
<feature type="signal peptide" evidence="11">
    <location>
        <begin position="1"/>
        <end position="20"/>
    </location>
</feature>
<dbReference type="OMA" id="LWRVHNF"/>
<dbReference type="SUPFAM" id="SSF52833">
    <property type="entry name" value="Thioredoxin-like"/>
    <property type="match status" value="1"/>
</dbReference>
<dbReference type="Pfam" id="PF00085">
    <property type="entry name" value="Thioredoxin"/>
    <property type="match status" value="1"/>
</dbReference>
<dbReference type="FunFam" id="3.40.30.10:FF:000425">
    <property type="entry name" value="Sulfhydryl oxidase"/>
    <property type="match status" value="1"/>
</dbReference>
<evidence type="ECO:0000259" key="12">
    <source>
        <dbReference type="PROSITE" id="PS51324"/>
    </source>
</evidence>
<feature type="domain" description="ERV/ALR sulfhydryl oxidase" evidence="12">
    <location>
        <begin position="388"/>
        <end position="494"/>
    </location>
</feature>
<dbReference type="SUPFAM" id="SSF69000">
    <property type="entry name" value="FAD-dependent thiol oxidase"/>
    <property type="match status" value="1"/>
</dbReference>
<keyword evidence="6 10" id="KW-0560">Oxidoreductase</keyword>
<dbReference type="EMBL" id="UYSL01020562">
    <property type="protein sequence ID" value="VDL75200.1"/>
    <property type="molecule type" value="Genomic_DNA"/>
</dbReference>
<dbReference type="GO" id="GO:0005615">
    <property type="term" value="C:extracellular space"/>
    <property type="evidence" value="ECO:0007669"/>
    <property type="project" value="TreeGrafter"/>
</dbReference>
<sequence>MQLRCILITLCAVLYRFANAESLYDAQDPIVELETDTFNAAVYNSEKAHFVEFYSSWCGACIAYAPTFKEFAKHLAPWRPLVQVTVVNCADDKNMPLCREHSVNSFPTIKFFKQGSTSKDDGQQYTGNKYEINQMELDVAAYLHASYEKDKHRLAGIFDPVDNTKTLEEMWASAGSANLLGIASQEDPALMPWALIINFHADRNVKVVLARPQHPVVVRALESESNGRFLLYKRGDITPIWTSPAGAKWRDIQEKVNEYIAIYGVDAKASLVEPQAPAPVANVDMTQFQVQLVDLKSTIFYMLFKEIPRRQFVEGDDLVALKQWMRTMSKYAPGTTPIRRLLYRMNEWIWSLGDKMDTNDWTNKLQEVQVSLGNPLPDKVEWIACIGSKPNLRGYTCGLWTTAHAISVAAYKAEKNNAQFNPVNEVMEPFHQFIFRFLSCGECAKNFNKEAEKHKLLQVKTAHEMVMWFWRVHNFVNARLSGSRTDDPRFPKRQFPPSASDVLHLLVLAV</sequence>
<dbReference type="InterPro" id="IPR036774">
    <property type="entry name" value="ERV/ALR_sulphydryl_oxid_sf"/>
</dbReference>
<keyword evidence="5 10" id="KW-0274">FAD</keyword>
<dbReference type="Pfam" id="PF04777">
    <property type="entry name" value="Evr1_Alr"/>
    <property type="match status" value="1"/>
</dbReference>
<evidence type="ECO:0000256" key="1">
    <source>
        <dbReference type="ARBA" id="ARBA00001974"/>
    </source>
</evidence>
<keyword evidence="7" id="KW-1015">Disulfide bond</keyword>
<gene>
    <name evidence="14" type="ORF">NBR_LOCUS11611</name>
</gene>
<dbReference type="PROSITE" id="PS51324">
    <property type="entry name" value="ERV_ALR"/>
    <property type="match status" value="1"/>
</dbReference>
<evidence type="ECO:0000259" key="13">
    <source>
        <dbReference type="PROSITE" id="PS51352"/>
    </source>
</evidence>
<evidence type="ECO:0000256" key="4">
    <source>
        <dbReference type="ARBA" id="ARBA00022729"/>
    </source>
</evidence>
<dbReference type="GO" id="GO:0000139">
    <property type="term" value="C:Golgi membrane"/>
    <property type="evidence" value="ECO:0007669"/>
    <property type="project" value="TreeGrafter"/>
</dbReference>
<dbReference type="Pfam" id="PF18371">
    <property type="entry name" value="FAD_SOX"/>
    <property type="match status" value="1"/>
</dbReference>
<dbReference type="PANTHER" id="PTHR22897">
    <property type="entry name" value="QUIESCIN Q6-RELATED SULFHYDRYL OXIDASE"/>
    <property type="match status" value="1"/>
</dbReference>
<keyword evidence="3 10" id="KW-0285">Flavoprotein</keyword>
<dbReference type="InterPro" id="IPR040986">
    <property type="entry name" value="QSOX_FAD-bd_dom"/>
</dbReference>
<dbReference type="InterPro" id="IPR036249">
    <property type="entry name" value="Thioredoxin-like_sf"/>
</dbReference>
<evidence type="ECO:0000313" key="16">
    <source>
        <dbReference type="WBParaSite" id="NBR_0001161001-mRNA-1"/>
    </source>
</evidence>
<dbReference type="STRING" id="27835.A0A0N4Y6A9"/>
<reference evidence="16" key="1">
    <citation type="submission" date="2017-02" db="UniProtKB">
        <authorList>
            <consortium name="WormBaseParasite"/>
        </authorList>
    </citation>
    <scope>IDENTIFICATION</scope>
</reference>
<dbReference type="GO" id="GO:0006457">
    <property type="term" value="P:protein folding"/>
    <property type="evidence" value="ECO:0007669"/>
    <property type="project" value="TreeGrafter"/>
</dbReference>
<evidence type="ECO:0000313" key="14">
    <source>
        <dbReference type="EMBL" id="VDL75200.1"/>
    </source>
</evidence>
<feature type="domain" description="Thioredoxin" evidence="13">
    <location>
        <begin position="12"/>
        <end position="145"/>
    </location>
</feature>
<feature type="chain" id="PRO_5043125250" description="Sulfhydryl oxidase" evidence="11">
    <location>
        <begin position="21"/>
        <end position="510"/>
    </location>
</feature>
<protein>
    <recommendedName>
        <fullName evidence="10">Sulfhydryl oxidase</fullName>
        <ecNumber evidence="10">1.8.3.2</ecNumber>
    </recommendedName>
</protein>
<comment type="cofactor">
    <cofactor evidence="1 10">
        <name>FAD</name>
        <dbReference type="ChEBI" id="CHEBI:57692"/>
    </cofactor>
</comment>
<evidence type="ECO:0000256" key="3">
    <source>
        <dbReference type="ARBA" id="ARBA00022630"/>
    </source>
</evidence>
<evidence type="ECO:0000256" key="5">
    <source>
        <dbReference type="ARBA" id="ARBA00022827"/>
    </source>
</evidence>
<evidence type="ECO:0000256" key="6">
    <source>
        <dbReference type="ARBA" id="ARBA00023002"/>
    </source>
</evidence>
<dbReference type="PROSITE" id="PS51352">
    <property type="entry name" value="THIOREDOXIN_2"/>
    <property type="match status" value="1"/>
</dbReference>
<dbReference type="GO" id="GO:0003756">
    <property type="term" value="F:protein disulfide isomerase activity"/>
    <property type="evidence" value="ECO:0007669"/>
    <property type="project" value="TreeGrafter"/>
</dbReference>
<dbReference type="CDD" id="cd02992">
    <property type="entry name" value="PDI_a_QSOX"/>
    <property type="match status" value="1"/>
</dbReference>
<keyword evidence="15" id="KW-1185">Reference proteome</keyword>
<proteinExistence type="inferred from homology"/>
<evidence type="ECO:0000313" key="15">
    <source>
        <dbReference type="Proteomes" id="UP000271162"/>
    </source>
</evidence>
<dbReference type="PANTHER" id="PTHR22897:SF26">
    <property type="entry name" value="SULFHYDRYL OXIDASE"/>
    <property type="match status" value="1"/>
</dbReference>
<dbReference type="WBParaSite" id="NBR_0001161001-mRNA-1">
    <property type="protein sequence ID" value="NBR_0001161001-mRNA-1"/>
    <property type="gene ID" value="NBR_0001161001"/>
</dbReference>
<evidence type="ECO:0000256" key="7">
    <source>
        <dbReference type="ARBA" id="ARBA00023157"/>
    </source>
</evidence>
<dbReference type="InterPro" id="IPR017905">
    <property type="entry name" value="ERV/ALR_sulphydryl_oxidase"/>
</dbReference>
<dbReference type="Gene3D" id="1.20.120.1960">
    <property type="entry name" value="QSOX sulfhydryl oxidase domain"/>
    <property type="match status" value="1"/>
</dbReference>
<evidence type="ECO:0000256" key="2">
    <source>
        <dbReference type="ARBA" id="ARBA00006041"/>
    </source>
</evidence>
<dbReference type="InterPro" id="IPR013766">
    <property type="entry name" value="Thioredoxin_domain"/>
</dbReference>
<dbReference type="Gene3D" id="1.20.120.310">
    <property type="entry name" value="ERV/ALR sulfhydryl oxidase domain"/>
    <property type="match status" value="1"/>
</dbReference>
<name>A0A0N4Y6A9_NIPBR</name>
<keyword evidence="8" id="KW-0325">Glycoprotein</keyword>
<dbReference type="GO" id="GO:0016971">
    <property type="term" value="F:flavin-dependent sulfhydryl oxidase activity"/>
    <property type="evidence" value="ECO:0007669"/>
    <property type="project" value="InterPro"/>
</dbReference>
<evidence type="ECO:0000256" key="8">
    <source>
        <dbReference type="ARBA" id="ARBA00023180"/>
    </source>
</evidence>
<dbReference type="Gene3D" id="3.40.30.10">
    <property type="entry name" value="Glutaredoxin"/>
    <property type="match status" value="1"/>
</dbReference>
<reference evidence="14 15" key="2">
    <citation type="submission" date="2018-11" db="EMBL/GenBank/DDBJ databases">
        <authorList>
            <consortium name="Pathogen Informatics"/>
        </authorList>
    </citation>
    <scope>NUCLEOTIDE SEQUENCE [LARGE SCALE GENOMIC DNA]</scope>
</reference>
<organism evidence="16">
    <name type="scientific">Nippostrongylus brasiliensis</name>
    <name type="common">Rat hookworm</name>
    <dbReference type="NCBI Taxonomy" id="27835"/>
    <lineage>
        <taxon>Eukaryota</taxon>
        <taxon>Metazoa</taxon>
        <taxon>Ecdysozoa</taxon>
        <taxon>Nematoda</taxon>
        <taxon>Chromadorea</taxon>
        <taxon>Rhabditida</taxon>
        <taxon>Rhabditina</taxon>
        <taxon>Rhabditomorpha</taxon>
        <taxon>Strongyloidea</taxon>
        <taxon>Heligmosomidae</taxon>
        <taxon>Nippostrongylus</taxon>
    </lineage>
</organism>
<dbReference type="InterPro" id="IPR042568">
    <property type="entry name" value="QSOX_FAD-bd_sf"/>
</dbReference>
<keyword evidence="4 11" id="KW-0732">Signal</keyword>